<dbReference type="PANTHER" id="PTHR39079:SF1">
    <property type="entry name" value="GH11706P-RELATED"/>
    <property type="match status" value="1"/>
</dbReference>
<dbReference type="Pfam" id="PF16032">
    <property type="entry name" value="DUF4788"/>
    <property type="match status" value="1"/>
</dbReference>
<dbReference type="Pfam" id="PF16003">
    <property type="entry name" value="DUF4776"/>
    <property type="match status" value="1"/>
</dbReference>
<reference evidence="5" key="3">
    <citation type="submission" date="2025-08" db="UniProtKB">
        <authorList>
            <consortium name="RefSeq"/>
        </authorList>
    </citation>
    <scope>IDENTIFICATION</scope>
    <source>
        <tissue evidence="5">Whole organism</tissue>
    </source>
</reference>
<protein>
    <submittedName>
        <fullName evidence="5">Uncharacterized protein LOC108619444</fullName>
    </submittedName>
</protein>
<dbReference type="InterPro" id="IPR031949">
    <property type="entry name" value="DUF4776"/>
</dbReference>
<reference evidence="4" key="2">
    <citation type="journal article" date="2016" name="G3 (Bethesda)">
        <title>Genome Evolution in Three Species of Cactophilic Drosophila.</title>
        <authorList>
            <person name="Sanchez-Flores A."/>
            <person name="Penazola F."/>
            <person name="Carpinteyro-Ponce J."/>
            <person name="Nazario-Yepiz N."/>
            <person name="Abreu-Goodger C."/>
            <person name="Machado C.A."/>
            <person name="Markow T.A."/>
        </authorList>
    </citation>
    <scope>NUCLEOTIDE SEQUENCE [LARGE SCALE GENOMIC DNA]</scope>
</reference>
<evidence type="ECO:0000259" key="3">
    <source>
        <dbReference type="Pfam" id="PF16032"/>
    </source>
</evidence>
<feature type="region of interest" description="Disordered" evidence="1">
    <location>
        <begin position="441"/>
        <end position="469"/>
    </location>
</feature>
<gene>
    <name evidence="5" type="primary">LOC108619444</name>
</gene>
<dbReference type="InterPro" id="IPR031992">
    <property type="entry name" value="DUF4788"/>
</dbReference>
<name>A0ABM1PWD3_DROAR</name>
<feature type="domain" description="DUF4788" evidence="3">
    <location>
        <begin position="13"/>
        <end position="220"/>
    </location>
</feature>
<feature type="compositionally biased region" description="Basic and acidic residues" evidence="1">
    <location>
        <begin position="285"/>
        <end position="295"/>
    </location>
</feature>
<feature type="compositionally biased region" description="Low complexity" evidence="1">
    <location>
        <begin position="264"/>
        <end position="280"/>
    </location>
</feature>
<reference evidence="4" key="1">
    <citation type="journal article" date="1997" name="Nucleic Acids Res.">
        <title>tRNAscan-SE: a program for improved detection of transfer RNA genes in genomic sequence.</title>
        <authorList>
            <person name="Lowe T.M."/>
            <person name="Eddy S.R."/>
        </authorList>
    </citation>
    <scope>NUCLEOTIDE SEQUENCE [LARGE SCALE GENOMIC DNA]</scope>
</reference>
<proteinExistence type="predicted"/>
<sequence length="890" mass="100233">MDNLKQCYAFNIIVLQSSLPVVEGEESPYRYRVRLYKDFMELSPDRVVADHFPNNPISTFVASPCDLVGSLSSKGICVTVYENDNLFGCGTCRPSTGLLRMLADPTFSCTESLNITLEKGKRRMGQLHLKINISSVDPDLDARLLPFGCYDVCRPQDKSVNPRDIIFTLGRSRKCAGTTCITDERLMSQAGAPFNCTHNENPPAGKECSCGVRGAKTPPALDPTKERERKMLKKLLVDLQIDRERVPTPPSGHERSRRCQCVRSDASSDSSSSYDSSDSSLYQDRNIEKPSKPEFDAPLSPQQLEELQEVRKRALGACPIIRAPELATAKYTPPLLCSVCHANITWLPKFAACPYCGYKRCDLEQPSEEPFDETATAADVLRDHMLHTRVSSESSQRRRFTCSNGDSASCSATKITKTCTCKGGRVCTRCRIQQLCDNMVDTKPKSPESKSPARPLSPKKTPSTPSQHREHLLKIFSDMQKVVGGKPSAKEVADNVLKQCAEITRKGKKGRRRSASIKKLLREMEECVPTKRKKKSKCVTRKSKRRKSKRYTFLVRKDPIRQPNTHHTCSQGSGRVPCHMGWMWTKSELAAHHKSWKPGAIKKSIRELMAYFLKDYPADKIVNSRFHYRTRKEPDKCAVEEPLIQHPTLHIVKKHDEYTITLRPLKDAKTLAVAANPYANMKPVVFRISKDPIATGKRNIKLGLNDRGYDVCTCHQPVSRCFCRSHIDQKLLVEDVKILSAEQGWQDVSDTFVYSDLSESDSDNELEFGVTPPAGIVKPERCNRPDRVNCETQYNENDWALPTMYPHPPNAQVQYGGCVIGERKDRFPWIFGKGFVHREPKPPKMINRRKTDKPKAADKSKGRLKGGADTAIFRGGFDPYSGKPTWLKAN</sequence>
<evidence type="ECO:0000313" key="5">
    <source>
        <dbReference type="RefSeq" id="XP_017871519.1"/>
    </source>
</evidence>
<feature type="domain" description="DUF4776" evidence="2">
    <location>
        <begin position="330"/>
        <end position="820"/>
    </location>
</feature>
<dbReference type="RefSeq" id="XP_017871519.1">
    <property type="nucleotide sequence ID" value="XM_018016030.1"/>
</dbReference>
<evidence type="ECO:0000256" key="1">
    <source>
        <dbReference type="SAM" id="MobiDB-lite"/>
    </source>
</evidence>
<dbReference type="GeneID" id="108619444"/>
<dbReference type="PANTHER" id="PTHR39079">
    <property type="entry name" value="FI08034P-RELATED"/>
    <property type="match status" value="1"/>
</dbReference>
<feature type="region of interest" description="Disordered" evidence="1">
    <location>
        <begin position="240"/>
        <end position="298"/>
    </location>
</feature>
<keyword evidence="4" id="KW-1185">Reference proteome</keyword>
<feature type="region of interest" description="Disordered" evidence="1">
    <location>
        <begin position="840"/>
        <end position="870"/>
    </location>
</feature>
<accession>A0ABM1PWD3</accession>
<organism evidence="4 5">
    <name type="scientific">Drosophila arizonae</name>
    <name type="common">Fruit fly</name>
    <dbReference type="NCBI Taxonomy" id="7263"/>
    <lineage>
        <taxon>Eukaryota</taxon>
        <taxon>Metazoa</taxon>
        <taxon>Ecdysozoa</taxon>
        <taxon>Arthropoda</taxon>
        <taxon>Hexapoda</taxon>
        <taxon>Insecta</taxon>
        <taxon>Pterygota</taxon>
        <taxon>Neoptera</taxon>
        <taxon>Endopterygota</taxon>
        <taxon>Diptera</taxon>
        <taxon>Brachycera</taxon>
        <taxon>Muscomorpha</taxon>
        <taxon>Ephydroidea</taxon>
        <taxon>Drosophilidae</taxon>
        <taxon>Drosophila</taxon>
    </lineage>
</organism>
<evidence type="ECO:0000259" key="2">
    <source>
        <dbReference type="Pfam" id="PF16003"/>
    </source>
</evidence>
<evidence type="ECO:0000313" key="4">
    <source>
        <dbReference type="Proteomes" id="UP000694904"/>
    </source>
</evidence>
<dbReference type="Proteomes" id="UP000694904">
    <property type="component" value="Chromosome 2"/>
</dbReference>